<dbReference type="KEGG" id="pgri:PgNI_01934"/>
<organism evidence="2 3">
    <name type="scientific">Pyricularia grisea</name>
    <name type="common">Crabgrass-specific blast fungus</name>
    <name type="synonym">Magnaporthe grisea</name>
    <dbReference type="NCBI Taxonomy" id="148305"/>
    <lineage>
        <taxon>Eukaryota</taxon>
        <taxon>Fungi</taxon>
        <taxon>Dikarya</taxon>
        <taxon>Ascomycota</taxon>
        <taxon>Pezizomycotina</taxon>
        <taxon>Sordariomycetes</taxon>
        <taxon>Sordariomycetidae</taxon>
        <taxon>Magnaporthales</taxon>
        <taxon>Pyriculariaceae</taxon>
        <taxon>Pyricularia</taxon>
    </lineage>
</organism>
<dbReference type="AlphaFoldDB" id="A0A6P8BKE3"/>
<evidence type="ECO:0000313" key="3">
    <source>
        <dbReference type="RefSeq" id="XP_030987793.1"/>
    </source>
</evidence>
<protein>
    <submittedName>
        <fullName evidence="3">Uncharacterized protein</fullName>
    </submittedName>
</protein>
<reference evidence="3" key="2">
    <citation type="submission" date="2019-10" db="EMBL/GenBank/DDBJ databases">
        <authorList>
            <consortium name="NCBI Genome Project"/>
        </authorList>
    </citation>
    <scope>NUCLEOTIDE SEQUENCE</scope>
    <source>
        <strain evidence="3">NI907</strain>
    </source>
</reference>
<accession>A0A6P8BKE3</accession>
<dbReference type="GeneID" id="41956917"/>
<feature type="region of interest" description="Disordered" evidence="1">
    <location>
        <begin position="43"/>
        <end position="78"/>
    </location>
</feature>
<reference evidence="3" key="3">
    <citation type="submission" date="2025-08" db="UniProtKB">
        <authorList>
            <consortium name="RefSeq"/>
        </authorList>
    </citation>
    <scope>IDENTIFICATION</scope>
    <source>
        <strain evidence="3">NI907</strain>
    </source>
</reference>
<evidence type="ECO:0000256" key="1">
    <source>
        <dbReference type="SAM" id="MobiDB-lite"/>
    </source>
</evidence>
<keyword evidence="2" id="KW-1185">Reference proteome</keyword>
<name>A0A6P8BKE3_PYRGI</name>
<dbReference type="RefSeq" id="XP_030987793.1">
    <property type="nucleotide sequence ID" value="XM_031122005.1"/>
</dbReference>
<proteinExistence type="predicted"/>
<sequence>MSSNRSQAQTGAYSSLTAGAAANLPFTSNLTHYLRQDQNFERIPLGLPTSRPAGSSYTGQAGYSNRTSTRSGNNGSRI</sequence>
<dbReference type="Proteomes" id="UP000515153">
    <property type="component" value="Unplaced"/>
</dbReference>
<feature type="compositionally biased region" description="Polar residues" evidence="1">
    <location>
        <begin position="52"/>
        <end position="78"/>
    </location>
</feature>
<gene>
    <name evidence="3" type="ORF">PgNI_01934</name>
</gene>
<evidence type="ECO:0000313" key="2">
    <source>
        <dbReference type="Proteomes" id="UP000515153"/>
    </source>
</evidence>
<reference evidence="3" key="1">
    <citation type="journal article" date="2019" name="Mol. Biol. Evol.">
        <title>Blast fungal genomes show frequent chromosomal changes, gene gains and losses, and effector gene turnover.</title>
        <authorList>
            <person name="Gomez Luciano L.B."/>
            <person name="Jason Tsai I."/>
            <person name="Chuma I."/>
            <person name="Tosa Y."/>
            <person name="Chen Y.H."/>
            <person name="Li J.Y."/>
            <person name="Li M.Y."/>
            <person name="Jade Lu M.Y."/>
            <person name="Nakayashiki H."/>
            <person name="Li W.H."/>
        </authorList>
    </citation>
    <scope>NUCLEOTIDE SEQUENCE</scope>
    <source>
        <strain evidence="3">NI907</strain>
    </source>
</reference>